<gene>
    <name evidence="1" type="ORF">H9867_05530</name>
</gene>
<reference evidence="1" key="1">
    <citation type="journal article" date="2021" name="PeerJ">
        <title>Extensive microbial diversity within the chicken gut microbiome revealed by metagenomics and culture.</title>
        <authorList>
            <person name="Gilroy R."/>
            <person name="Ravi A."/>
            <person name="Getino M."/>
            <person name="Pursley I."/>
            <person name="Horton D.L."/>
            <person name="Alikhan N.F."/>
            <person name="Baker D."/>
            <person name="Gharbi K."/>
            <person name="Hall N."/>
            <person name="Watson M."/>
            <person name="Adriaenssens E.M."/>
            <person name="Foster-Nyarko E."/>
            <person name="Jarju S."/>
            <person name="Secka A."/>
            <person name="Antonio M."/>
            <person name="Oren A."/>
            <person name="Chaudhuri R.R."/>
            <person name="La Ragione R."/>
            <person name="Hildebrand F."/>
            <person name="Pallen M.J."/>
        </authorList>
    </citation>
    <scope>NUCLEOTIDE SEQUENCE</scope>
    <source>
        <strain evidence="1">4376</strain>
    </source>
</reference>
<proteinExistence type="predicted"/>
<name>A0A9D1RWT2_9CORY</name>
<protein>
    <submittedName>
        <fullName evidence="1">Uncharacterized protein</fullName>
    </submittedName>
</protein>
<dbReference type="InterPro" id="IPR027417">
    <property type="entry name" value="P-loop_NTPase"/>
</dbReference>
<sequence length="365" mass="38144">MGKITAGEHRPMPVIIDVRNADWAHEAAMIAAAARRGVVLVDGEDAARAGAVQVALDAAAHHGLLSAVPLLADWDSPLAEHPAVRAMRLDTMTPAPDAGGAVELATALGAADHTTIAIAGAAGGAGTSTLAVLIAHALWSTDTPCALAECQDLTAGVDLMLGKEMEPGWRIHDVPEVVDLTKLHKNLPEVFGSGSLLVAQGVYGSHRHTSQSLRPSTQDSAWQSIHAALAPQWTVVADCGLYSQHPWDTMAAHTRVLIVPMTVPGVTSARRICDAAATHGEPAPLVILREVPNSMTTTNLAQLILGVSPQAVLPYDPHIPAAVDTGDLAEYLCHTYPSGHPMALEVVHHINRARAAGAASLRELV</sequence>
<dbReference type="EMBL" id="DXFZ01000067">
    <property type="protein sequence ID" value="HIW95931.1"/>
    <property type="molecule type" value="Genomic_DNA"/>
</dbReference>
<dbReference type="Gene3D" id="3.40.50.300">
    <property type="entry name" value="P-loop containing nucleotide triphosphate hydrolases"/>
    <property type="match status" value="1"/>
</dbReference>
<comment type="caution">
    <text evidence="1">The sequence shown here is derived from an EMBL/GenBank/DDBJ whole genome shotgun (WGS) entry which is preliminary data.</text>
</comment>
<reference evidence="1" key="2">
    <citation type="submission" date="2021-04" db="EMBL/GenBank/DDBJ databases">
        <authorList>
            <person name="Gilroy R."/>
        </authorList>
    </citation>
    <scope>NUCLEOTIDE SEQUENCE</scope>
    <source>
        <strain evidence="1">4376</strain>
    </source>
</reference>
<organism evidence="1 2">
    <name type="scientific">Candidatus Corynebacterium gallistercoris</name>
    <dbReference type="NCBI Taxonomy" id="2838530"/>
    <lineage>
        <taxon>Bacteria</taxon>
        <taxon>Bacillati</taxon>
        <taxon>Actinomycetota</taxon>
        <taxon>Actinomycetes</taxon>
        <taxon>Mycobacteriales</taxon>
        <taxon>Corynebacteriaceae</taxon>
        <taxon>Corynebacterium</taxon>
    </lineage>
</organism>
<evidence type="ECO:0000313" key="2">
    <source>
        <dbReference type="Proteomes" id="UP000824189"/>
    </source>
</evidence>
<evidence type="ECO:0000313" key="1">
    <source>
        <dbReference type="EMBL" id="HIW95931.1"/>
    </source>
</evidence>
<dbReference type="Proteomes" id="UP000824189">
    <property type="component" value="Unassembled WGS sequence"/>
</dbReference>
<accession>A0A9D1RWT2</accession>
<dbReference type="SUPFAM" id="SSF52540">
    <property type="entry name" value="P-loop containing nucleoside triphosphate hydrolases"/>
    <property type="match status" value="1"/>
</dbReference>
<dbReference type="AlphaFoldDB" id="A0A9D1RWT2"/>